<feature type="domain" description="MvaT DNA-binding" evidence="2">
    <location>
        <begin position="97"/>
        <end position="133"/>
    </location>
</feature>
<dbReference type="NCBIfam" id="NF041859">
    <property type="entry name" value="silencer_MvaTU"/>
    <property type="match status" value="1"/>
</dbReference>
<sequence>MPVLGNYDHTEHHMSLINEFRSIQESIRELEARRSALKDDPKLQTELEFETKLKDLLASYSKSLRDVIAILDPQASPSKAVKAVTVKQGHRAPRQVKVYKNPHTGEIVESKGGNNKSLKEWKAKWGVDVVEGWFKVK</sequence>
<dbReference type="CDD" id="cd16170">
    <property type="entry name" value="MvaT_DBD"/>
    <property type="match status" value="1"/>
</dbReference>
<organism evidence="3 4">
    <name type="scientific">Pseudomonas veronii 1YdBTEX2</name>
    <dbReference type="NCBI Taxonomy" id="1295141"/>
    <lineage>
        <taxon>Bacteria</taxon>
        <taxon>Pseudomonadati</taxon>
        <taxon>Pseudomonadota</taxon>
        <taxon>Gammaproteobacteria</taxon>
        <taxon>Pseudomonadales</taxon>
        <taxon>Pseudomonadaceae</taxon>
        <taxon>Pseudomonas</taxon>
    </lineage>
</organism>
<gene>
    <name evidence="3" type="ORF">PVE_R2G0117</name>
</gene>
<dbReference type="Proteomes" id="UP000245431">
    <property type="component" value="Chromosome PVE_r2"/>
</dbReference>
<reference evidence="4" key="1">
    <citation type="submission" date="2016-07" db="EMBL/GenBank/DDBJ databases">
        <authorList>
            <person name="Florea S."/>
            <person name="Webb J.S."/>
            <person name="Jaromczyk J."/>
            <person name="Schardl C.L."/>
        </authorList>
    </citation>
    <scope>NUCLEOTIDE SEQUENCE [LARGE SCALE GENOMIC DNA]</scope>
    <source>
        <strain evidence="4">1YdBTEX2</strain>
    </source>
</reference>
<evidence type="ECO:0000313" key="3">
    <source>
        <dbReference type="EMBL" id="SBW84147.1"/>
    </source>
</evidence>
<protein>
    <recommendedName>
        <fullName evidence="2">MvaT DNA-binding domain-containing protein</fullName>
    </recommendedName>
</protein>
<dbReference type="AlphaFoldDB" id="A0A1D3K751"/>
<dbReference type="Pfam" id="PF22055">
    <property type="entry name" value="MvaT_DBD"/>
    <property type="match status" value="1"/>
</dbReference>
<feature type="coiled-coil region" evidence="1">
    <location>
        <begin position="13"/>
        <end position="40"/>
    </location>
</feature>
<evidence type="ECO:0000256" key="1">
    <source>
        <dbReference type="SAM" id="Coils"/>
    </source>
</evidence>
<dbReference type="EMBL" id="LT599584">
    <property type="protein sequence ID" value="SBW84147.1"/>
    <property type="molecule type" value="Genomic_DNA"/>
</dbReference>
<dbReference type="InterPro" id="IPR035616">
    <property type="entry name" value="MvaT_DBD"/>
</dbReference>
<accession>A0A1D3K751</accession>
<proteinExistence type="predicted"/>
<keyword evidence="1" id="KW-0175">Coiled coil</keyword>
<name>A0A1D3K751_PSEVE</name>
<evidence type="ECO:0000313" key="4">
    <source>
        <dbReference type="Proteomes" id="UP000245431"/>
    </source>
</evidence>
<evidence type="ECO:0000259" key="2">
    <source>
        <dbReference type="Pfam" id="PF22055"/>
    </source>
</evidence>